<keyword evidence="2" id="KW-1185">Reference proteome</keyword>
<dbReference type="Proteomes" id="UP001189429">
    <property type="component" value="Unassembled WGS sequence"/>
</dbReference>
<reference evidence="1" key="1">
    <citation type="submission" date="2023-10" db="EMBL/GenBank/DDBJ databases">
        <authorList>
            <person name="Chen Y."/>
            <person name="Shah S."/>
            <person name="Dougan E. K."/>
            <person name="Thang M."/>
            <person name="Chan C."/>
        </authorList>
    </citation>
    <scope>NUCLEOTIDE SEQUENCE [LARGE SCALE GENOMIC DNA]</scope>
</reference>
<evidence type="ECO:0000313" key="2">
    <source>
        <dbReference type="Proteomes" id="UP001189429"/>
    </source>
</evidence>
<protein>
    <submittedName>
        <fullName evidence="1">Uncharacterized protein</fullName>
    </submittedName>
</protein>
<dbReference type="EMBL" id="CAUYUJ010004903">
    <property type="protein sequence ID" value="CAK0811465.1"/>
    <property type="molecule type" value="Genomic_DNA"/>
</dbReference>
<evidence type="ECO:0000313" key="1">
    <source>
        <dbReference type="EMBL" id="CAK0811465.1"/>
    </source>
</evidence>
<gene>
    <name evidence="1" type="ORF">PCOR1329_LOCUS16082</name>
</gene>
<sequence>MPPPPRWPIAARTCLSCSMSCQAGEIQFAAALIGRILDLPSSQVRSRVQLHSPRTCAASLLGGHHHAALDLASAGAAACEFPAPRPPSSASSCWRAGCARRADAQMILKSPSFNSKRAGACAVYRGLAREVHAILPRLVLFPRPSSSSSHSLNCMCTRVYLHMCTYPCPYRCAYIFGSTVDL</sequence>
<accession>A0ABN9QYI5</accession>
<proteinExistence type="predicted"/>
<organism evidence="1 2">
    <name type="scientific">Prorocentrum cordatum</name>
    <dbReference type="NCBI Taxonomy" id="2364126"/>
    <lineage>
        <taxon>Eukaryota</taxon>
        <taxon>Sar</taxon>
        <taxon>Alveolata</taxon>
        <taxon>Dinophyceae</taxon>
        <taxon>Prorocentrales</taxon>
        <taxon>Prorocentraceae</taxon>
        <taxon>Prorocentrum</taxon>
    </lineage>
</organism>
<comment type="caution">
    <text evidence="1">The sequence shown here is derived from an EMBL/GenBank/DDBJ whole genome shotgun (WGS) entry which is preliminary data.</text>
</comment>
<name>A0ABN9QYI5_9DINO</name>